<evidence type="ECO:0000313" key="2">
    <source>
        <dbReference type="Proteomes" id="UP000585474"/>
    </source>
</evidence>
<dbReference type="OrthoDB" id="294378at2759"/>
<keyword evidence="2" id="KW-1185">Reference proteome</keyword>
<comment type="caution">
    <text evidence="1">The sequence shown here is derived from an EMBL/GenBank/DDBJ whole genome shotgun (WGS) entry which is preliminary data.</text>
</comment>
<gene>
    <name evidence="1" type="ORF">Acr_00g0076310</name>
</gene>
<dbReference type="EMBL" id="BJWL01000384">
    <property type="protein sequence ID" value="GFS41764.1"/>
    <property type="molecule type" value="Genomic_DNA"/>
</dbReference>
<sequence>MGCSLSTTSQPISLLHPSHFTPPLSIPLSAAQSIAPPLFLSLSQPISQVCCSFIWVLFESLKGSLQFSCAAGVDAASAKAGFNFLGCVCRYEILKLDWRLSDESPSEDCGEVESDAVYREFVTCKVCLAFTANLISSGVRDTIFVSSPDLLRRP</sequence>
<protein>
    <submittedName>
        <fullName evidence="1">Uncharacterized protein</fullName>
    </submittedName>
</protein>
<evidence type="ECO:0000313" key="1">
    <source>
        <dbReference type="EMBL" id="GFS41764.1"/>
    </source>
</evidence>
<dbReference type="Proteomes" id="UP000585474">
    <property type="component" value="Unassembled WGS sequence"/>
</dbReference>
<proteinExistence type="predicted"/>
<reference evidence="2" key="1">
    <citation type="submission" date="2019-07" db="EMBL/GenBank/DDBJ databases">
        <title>De Novo Assembly of kiwifruit Actinidia rufa.</title>
        <authorList>
            <person name="Sugita-Konishi S."/>
            <person name="Sato K."/>
            <person name="Mori E."/>
            <person name="Abe Y."/>
            <person name="Kisaki G."/>
            <person name="Hamano K."/>
            <person name="Suezawa K."/>
            <person name="Otani M."/>
            <person name="Fukuda T."/>
            <person name="Manabe T."/>
            <person name="Gomi K."/>
            <person name="Tabuchi M."/>
            <person name="Akimitsu K."/>
            <person name="Kataoka I."/>
        </authorList>
    </citation>
    <scope>NUCLEOTIDE SEQUENCE [LARGE SCALE GENOMIC DNA]</scope>
    <source>
        <strain evidence="2">cv. Fuchu</strain>
    </source>
</reference>
<organism evidence="1 2">
    <name type="scientific">Actinidia rufa</name>
    <dbReference type="NCBI Taxonomy" id="165716"/>
    <lineage>
        <taxon>Eukaryota</taxon>
        <taxon>Viridiplantae</taxon>
        <taxon>Streptophyta</taxon>
        <taxon>Embryophyta</taxon>
        <taxon>Tracheophyta</taxon>
        <taxon>Spermatophyta</taxon>
        <taxon>Magnoliopsida</taxon>
        <taxon>eudicotyledons</taxon>
        <taxon>Gunneridae</taxon>
        <taxon>Pentapetalae</taxon>
        <taxon>asterids</taxon>
        <taxon>Ericales</taxon>
        <taxon>Actinidiaceae</taxon>
        <taxon>Actinidia</taxon>
    </lineage>
</organism>
<dbReference type="AlphaFoldDB" id="A0A7J0DSX1"/>
<accession>A0A7J0DSX1</accession>
<name>A0A7J0DSX1_9ERIC</name>